<reference evidence="10 11" key="1">
    <citation type="submission" date="2024-02" db="EMBL/GenBank/DDBJ databases">
        <title>Lysinimicrobium sediminis NBRC 112286.</title>
        <authorList>
            <person name="Ichikawa N."/>
            <person name="Katano-Makiyama Y."/>
            <person name="Hidaka K."/>
        </authorList>
    </citation>
    <scope>NUCLEOTIDE SEQUENCE [LARGE SCALE GENOMIC DNA]</scope>
    <source>
        <strain evidence="10 11">NBRC 112286</strain>
    </source>
</reference>
<evidence type="ECO:0000313" key="10">
    <source>
        <dbReference type="EMBL" id="GAA5518076.1"/>
    </source>
</evidence>
<keyword evidence="3 7" id="KW-0350">Heme biosynthesis</keyword>
<dbReference type="Gene3D" id="3.40.50.1400">
    <property type="match status" value="2"/>
</dbReference>
<dbReference type="CDD" id="cd03411">
    <property type="entry name" value="Ferrochelatase_N"/>
    <property type="match status" value="1"/>
</dbReference>
<organism evidence="10 11">
    <name type="scientific">Demequina sediminis</name>
    <dbReference type="NCBI Taxonomy" id="1930058"/>
    <lineage>
        <taxon>Bacteria</taxon>
        <taxon>Bacillati</taxon>
        <taxon>Actinomycetota</taxon>
        <taxon>Actinomycetes</taxon>
        <taxon>Micrococcales</taxon>
        <taxon>Demequinaceae</taxon>
        <taxon>Demequina</taxon>
    </lineage>
</organism>
<name>A0ABP9WE07_9MICO</name>
<evidence type="ECO:0000256" key="8">
    <source>
        <dbReference type="RuleBase" id="RU004185"/>
    </source>
</evidence>
<proteinExistence type="inferred from homology"/>
<comment type="caution">
    <text evidence="7">Lacks conserved residue(s) required for the propagation of feature annotation.</text>
</comment>
<dbReference type="RefSeq" id="WP_286213963.1">
    <property type="nucleotide sequence ID" value="NZ_AP027736.1"/>
</dbReference>
<keyword evidence="7" id="KW-0963">Cytoplasm</keyword>
<dbReference type="CDD" id="cd00419">
    <property type="entry name" value="Ferrochelatase_C"/>
    <property type="match status" value="1"/>
</dbReference>
<evidence type="ECO:0000256" key="3">
    <source>
        <dbReference type="ARBA" id="ARBA00023133"/>
    </source>
</evidence>
<feature type="binding site" evidence="7">
    <location>
        <position position="71"/>
    </location>
    <ligand>
        <name>Fe-coproporphyrin III</name>
        <dbReference type="ChEBI" id="CHEBI:68438"/>
    </ligand>
</feature>
<sequence length="395" mass="42513">MSQDTTLPPLAASSRILPATTYDAILLAGFGGPEGQDDVIPYLRNVTRGRGIPDERLEEVAHHYRHFGGISPINDQNRALKAALEAEIAERGLGLPVYWGNRFWAPYFADALRELHADGHRKVLVLVTTAFSSYSGCRAYREDLATALAETGLEGELELHKVRQYFDHPGFVTPNVAAVRSGLHQLVESDSGAQPHVLFATHSIPTAAADLSGPREARPDGTAVPTGGENEWHAGGGWYVEQQRAVAALIMDAVGDEFPGVDWSLVFQSRSGAPEVPWLEPDINDAIEALPESVTGVVISPIGFVSDHMEVAWDLDNEALETCAERGLAAVRVPTVGIDPAFVAGLVDLVEERHVAREGDSPRERVALTALGPWQDVCPTDCCLGRAPKPTVASA</sequence>
<dbReference type="PANTHER" id="PTHR11108:SF1">
    <property type="entry name" value="FERROCHELATASE, MITOCHONDRIAL"/>
    <property type="match status" value="1"/>
</dbReference>
<comment type="pathway">
    <text evidence="1 7">Porphyrin-containing compound metabolism; protoheme biosynthesis.</text>
</comment>
<keyword evidence="5 7" id="KW-0627">Porphyrin biosynthesis</keyword>
<keyword evidence="11" id="KW-1185">Reference proteome</keyword>
<evidence type="ECO:0000256" key="5">
    <source>
        <dbReference type="ARBA" id="ARBA00023244"/>
    </source>
</evidence>
<accession>A0ABP9WE07</accession>
<keyword evidence="4 7" id="KW-0456">Lyase</keyword>
<dbReference type="Proteomes" id="UP001426770">
    <property type="component" value="Unassembled WGS sequence"/>
</dbReference>
<gene>
    <name evidence="10" type="primary">hemH</name>
    <name evidence="7" type="synonym">cpfC</name>
    <name evidence="10" type="ORF">Lsed01_00493</name>
</gene>
<feature type="region of interest" description="Disordered" evidence="9">
    <location>
        <begin position="210"/>
        <end position="233"/>
    </location>
</feature>
<protein>
    <recommendedName>
        <fullName evidence="7">Coproporphyrin III ferrochelatase</fullName>
        <ecNumber evidence="7">4.99.1.9</ecNumber>
    </recommendedName>
</protein>
<comment type="caution">
    <text evidence="10">The sequence shown here is derived from an EMBL/GenBank/DDBJ whole genome shotgun (WGS) entry which is preliminary data.</text>
</comment>
<evidence type="ECO:0000313" key="11">
    <source>
        <dbReference type="Proteomes" id="UP001426770"/>
    </source>
</evidence>
<evidence type="ECO:0000256" key="9">
    <source>
        <dbReference type="SAM" id="MobiDB-lite"/>
    </source>
</evidence>
<dbReference type="HAMAP" id="MF_00323">
    <property type="entry name" value="Ferrochelatase"/>
    <property type="match status" value="1"/>
</dbReference>
<comment type="function">
    <text evidence="7">Involved in coproporphyrin-dependent heme b biosynthesis. Catalyzes the insertion of ferrous iron into coproporphyrin III to form Fe-coproporphyrin III.</text>
</comment>
<keyword evidence="2 7" id="KW-0408">Iron</keyword>
<dbReference type="InterPro" id="IPR033644">
    <property type="entry name" value="Ferrochelatase_C"/>
</dbReference>
<comment type="catalytic activity">
    <reaction evidence="6">
        <text>Fe-coproporphyrin III + 2 H(+) = coproporphyrin III + Fe(2+)</text>
        <dbReference type="Rhea" id="RHEA:49572"/>
        <dbReference type="ChEBI" id="CHEBI:15378"/>
        <dbReference type="ChEBI" id="CHEBI:29033"/>
        <dbReference type="ChEBI" id="CHEBI:68438"/>
        <dbReference type="ChEBI" id="CHEBI:131725"/>
        <dbReference type="EC" id="4.99.1.9"/>
    </reaction>
    <physiologicalReaction direction="right-to-left" evidence="6">
        <dbReference type="Rhea" id="RHEA:49574"/>
    </physiologicalReaction>
</comment>
<dbReference type="EMBL" id="BAABRR010000002">
    <property type="protein sequence ID" value="GAA5518076.1"/>
    <property type="molecule type" value="Genomic_DNA"/>
</dbReference>
<evidence type="ECO:0000256" key="4">
    <source>
        <dbReference type="ARBA" id="ARBA00023239"/>
    </source>
</evidence>
<dbReference type="SUPFAM" id="SSF53800">
    <property type="entry name" value="Chelatase"/>
    <property type="match status" value="1"/>
</dbReference>
<keyword evidence="7" id="KW-0479">Metal-binding</keyword>
<dbReference type="NCBIfam" id="NF000689">
    <property type="entry name" value="PRK00035.2-1"/>
    <property type="match status" value="1"/>
</dbReference>
<comment type="similarity">
    <text evidence="7 8">Belongs to the ferrochelatase family.</text>
</comment>
<comment type="subcellular location">
    <subcellularLocation>
        <location evidence="7">Cytoplasm</location>
    </subcellularLocation>
</comment>
<feature type="binding site" evidence="7">
    <location>
        <position position="310"/>
    </location>
    <ligand>
        <name>Fe(2+)</name>
        <dbReference type="ChEBI" id="CHEBI:29033"/>
    </ligand>
</feature>
<feature type="binding site" evidence="7">
    <location>
        <position position="202"/>
    </location>
    <ligand>
        <name>Fe(2+)</name>
        <dbReference type="ChEBI" id="CHEBI:29033"/>
    </ligand>
</feature>
<dbReference type="PANTHER" id="PTHR11108">
    <property type="entry name" value="FERROCHELATASE"/>
    <property type="match status" value="1"/>
</dbReference>
<evidence type="ECO:0000256" key="6">
    <source>
        <dbReference type="ARBA" id="ARBA00024536"/>
    </source>
</evidence>
<evidence type="ECO:0000256" key="7">
    <source>
        <dbReference type="HAMAP-Rule" id="MF_00323"/>
    </source>
</evidence>
<evidence type="ECO:0000256" key="1">
    <source>
        <dbReference type="ARBA" id="ARBA00004744"/>
    </source>
</evidence>
<evidence type="ECO:0000256" key="2">
    <source>
        <dbReference type="ARBA" id="ARBA00023004"/>
    </source>
</evidence>
<dbReference type="InterPro" id="IPR001015">
    <property type="entry name" value="Ferrochelatase"/>
</dbReference>
<dbReference type="InterPro" id="IPR033659">
    <property type="entry name" value="Ferrochelatase_N"/>
</dbReference>
<dbReference type="EC" id="4.99.1.9" evidence="7"/>
<dbReference type="Pfam" id="PF00762">
    <property type="entry name" value="Ferrochelatase"/>
    <property type="match status" value="1"/>
</dbReference>
<feature type="binding site" evidence="7">
    <location>
        <position position="140"/>
    </location>
    <ligand>
        <name>Fe-coproporphyrin III</name>
        <dbReference type="ChEBI" id="CHEBI:68438"/>
    </ligand>
</feature>